<gene>
    <name evidence="2" type="ORF">MBFIL_10670</name>
</gene>
<keyword evidence="1" id="KW-1133">Transmembrane helix</keyword>
<sequence length="65" mass="7170">MGNITNGVNAAIIKRADPIIVFIFRLSIIPELIKMTPRNPKIIGIILEKIIVPLNTVVAAILFTF</sequence>
<dbReference type="EMBL" id="LWMT01000225">
    <property type="protein sequence ID" value="KZX12667.1"/>
    <property type="molecule type" value="Genomic_DNA"/>
</dbReference>
<evidence type="ECO:0000256" key="1">
    <source>
        <dbReference type="SAM" id="Phobius"/>
    </source>
</evidence>
<evidence type="ECO:0000313" key="2">
    <source>
        <dbReference type="EMBL" id="KZX12667.1"/>
    </source>
</evidence>
<dbReference type="STRING" id="55758.MBFIL_10670"/>
<dbReference type="Proteomes" id="UP000077066">
    <property type="component" value="Unassembled WGS sequence"/>
</dbReference>
<organism evidence="2 3">
    <name type="scientific">Methanobrevibacter filiformis</name>
    <dbReference type="NCBI Taxonomy" id="55758"/>
    <lineage>
        <taxon>Archaea</taxon>
        <taxon>Methanobacteriati</taxon>
        <taxon>Methanobacteriota</taxon>
        <taxon>Methanomada group</taxon>
        <taxon>Methanobacteria</taxon>
        <taxon>Methanobacteriales</taxon>
        <taxon>Methanobacteriaceae</taxon>
        <taxon>Methanobrevibacter</taxon>
    </lineage>
</organism>
<comment type="caution">
    <text evidence="2">The sequence shown here is derived from an EMBL/GenBank/DDBJ whole genome shotgun (WGS) entry which is preliminary data.</text>
</comment>
<keyword evidence="3" id="KW-1185">Reference proteome</keyword>
<name>A0A166CAE6_9EURY</name>
<keyword evidence="1" id="KW-0472">Membrane</keyword>
<dbReference type="RefSeq" id="WP_066972245.1">
    <property type="nucleotide sequence ID" value="NZ_LWMT01000225.1"/>
</dbReference>
<accession>A0A166CAE6</accession>
<proteinExistence type="predicted"/>
<evidence type="ECO:0000313" key="3">
    <source>
        <dbReference type="Proteomes" id="UP000077066"/>
    </source>
</evidence>
<feature type="transmembrane region" description="Helical" evidence="1">
    <location>
        <begin position="42"/>
        <end position="63"/>
    </location>
</feature>
<dbReference type="PATRIC" id="fig|55758.3.peg.1227"/>
<protein>
    <submittedName>
        <fullName evidence="2">Uncharacterized protein</fullName>
    </submittedName>
</protein>
<keyword evidence="1" id="KW-0812">Transmembrane</keyword>
<reference evidence="2 3" key="1">
    <citation type="submission" date="2016-04" db="EMBL/GenBank/DDBJ databases">
        <title>Genome sequence of Methanobrevibacter filiformis DSM 11501.</title>
        <authorList>
            <person name="Poehlein A."/>
            <person name="Seedorf H."/>
            <person name="Daniel R."/>
        </authorList>
    </citation>
    <scope>NUCLEOTIDE SEQUENCE [LARGE SCALE GENOMIC DNA]</scope>
    <source>
        <strain evidence="2 3">DSM 11501</strain>
    </source>
</reference>
<dbReference type="AlphaFoldDB" id="A0A166CAE6"/>